<accession>A0A8R1YJF3</accession>
<reference evidence="2" key="1">
    <citation type="journal article" date="2008" name="Nat. Genet.">
        <title>The Pristionchus pacificus genome provides a unique perspective on nematode lifestyle and parasitism.</title>
        <authorList>
            <person name="Dieterich C."/>
            <person name="Clifton S.W."/>
            <person name="Schuster L.N."/>
            <person name="Chinwalla A."/>
            <person name="Delehaunty K."/>
            <person name="Dinkelacker I."/>
            <person name="Fulton L."/>
            <person name="Fulton R."/>
            <person name="Godfrey J."/>
            <person name="Minx P."/>
            <person name="Mitreva M."/>
            <person name="Roeseler W."/>
            <person name="Tian H."/>
            <person name="Witte H."/>
            <person name="Yang S.P."/>
            <person name="Wilson R.K."/>
            <person name="Sommer R.J."/>
        </authorList>
    </citation>
    <scope>NUCLEOTIDE SEQUENCE [LARGE SCALE GENOMIC DNA]</scope>
    <source>
        <strain evidence="2">PS312</strain>
    </source>
</reference>
<reference evidence="1" key="2">
    <citation type="submission" date="2022-06" db="UniProtKB">
        <authorList>
            <consortium name="EnsemblMetazoa"/>
        </authorList>
    </citation>
    <scope>IDENTIFICATION</scope>
    <source>
        <strain evidence="1">PS312</strain>
    </source>
</reference>
<protein>
    <submittedName>
        <fullName evidence="1">G protein-coupled receptor</fullName>
    </submittedName>
</protein>
<evidence type="ECO:0000313" key="1">
    <source>
        <dbReference type="EnsemblMetazoa" id="PPA26547.1"/>
    </source>
</evidence>
<dbReference type="PANTHER" id="PTHR45907:SF16">
    <property type="entry name" value="SERPENTINE RECEPTOR, CLASS J"/>
    <property type="match status" value="1"/>
</dbReference>
<sequence>MCEFTKVFSRHILVRLFSYMHSRCRLQQMLWELAVLLVWPTLADAIQCLNTSDDLYYFPVECPAHTKYCLNVARIERRLANSAVHGMLIESKECDEHMICEHMRQSPLYNHKINLDEHFNQTGCVVTPHLRVCCCSTDYCNAARAPTVINLLLFTSLVLLLYETDKMGNTCGEPLTFAEVGPEVASTVAVFALTCYLAGDPFMRRHYRSSLFIVLLLETIRRGGGLFKQWYDRDGHCKYDLGTLKYFQTTLDVLYILENAFVMFCVLRMINYARFWIRSVRTWVQYVMPTAFAVCPLVALTQQTFSDNEEPVLEGLRVHSIFIMQLLSLIGVVMLWRRLILFRHLLLIFAVLLLTELPASAEPVYETYFEPSQAAEDFKRYYDEYANIVFAVATTGILIRQRIFESRTVVDDTLLLQYHNPIINDFSRALQDAITVGAWCVNLTLLRILFNSTQKIGAYRYLIATFAISDLIYTTVHWLVYPIPEMYGNAFLLSGHGIFNSRLGPSIYCGVYSQAFPILASHFIYRLLALSNPHSLSNSVKFFAIMLTVTVCNNLSGTFIVYVLFAPDEESLAQIAPLFAGNVSSPVIHTVETAGNHIQALYWTDGTFSGPRIKTLIGALITAGTVGGSYVVIVRCSYLINTFLNTNYNNISEKTPAAPGQWPYIVHCSARVYCSKFDRILSGNLSLDHNILPAWSQHFHAHFWSKLRLGLDTLPHTLRIASTLRSTDTDYVHVGVSNHVPWIPRDRPLHHEAFNERKAITDDEGLRLPYSAGVPEVITNLTEE</sequence>
<dbReference type="InterPro" id="IPR019428">
    <property type="entry name" value="7TM_GPCR_serpentine_rcpt_Str"/>
</dbReference>
<dbReference type="Pfam" id="PF10326">
    <property type="entry name" value="7TM_GPCR_Str"/>
    <property type="match status" value="1"/>
</dbReference>
<evidence type="ECO:0000313" key="2">
    <source>
        <dbReference type="Proteomes" id="UP000005239"/>
    </source>
</evidence>
<dbReference type="AlphaFoldDB" id="A0A2A6C8E7"/>
<name>A0A2A6C8E7_PRIPA</name>
<dbReference type="InterPro" id="IPR019423">
    <property type="entry name" value="7TM_GPCR_serpentine_rcpt_Srj"/>
</dbReference>
<dbReference type="EnsemblMetazoa" id="PPA26547.1">
    <property type="protein sequence ID" value="PPA26547.1"/>
    <property type="gene ID" value="WBGene00116101"/>
</dbReference>
<dbReference type="Proteomes" id="UP000005239">
    <property type="component" value="Unassembled WGS sequence"/>
</dbReference>
<keyword evidence="2" id="KW-1185">Reference proteome</keyword>
<gene>
    <name evidence="1" type="primary">WBGene00116101</name>
</gene>
<organism evidence="1 2">
    <name type="scientific">Pristionchus pacificus</name>
    <name type="common">Parasitic nematode worm</name>
    <dbReference type="NCBI Taxonomy" id="54126"/>
    <lineage>
        <taxon>Eukaryota</taxon>
        <taxon>Metazoa</taxon>
        <taxon>Ecdysozoa</taxon>
        <taxon>Nematoda</taxon>
        <taxon>Chromadorea</taxon>
        <taxon>Rhabditida</taxon>
        <taxon>Rhabditina</taxon>
        <taxon>Diplogasteromorpha</taxon>
        <taxon>Diplogasteroidea</taxon>
        <taxon>Neodiplogasteridae</taxon>
        <taxon>Pristionchus</taxon>
    </lineage>
</organism>
<accession>A0A2A6C8E7</accession>
<proteinExistence type="predicted"/>
<dbReference type="PANTHER" id="PTHR45907">
    <property type="entry name" value="SERPENTINE RECEPTOR, CLASS J"/>
    <property type="match status" value="1"/>
</dbReference>